<feature type="transmembrane region" description="Helical" evidence="1">
    <location>
        <begin position="165"/>
        <end position="185"/>
    </location>
</feature>
<dbReference type="Proteomes" id="UP001519345">
    <property type="component" value="Unassembled WGS sequence"/>
</dbReference>
<evidence type="ECO:0000313" key="3">
    <source>
        <dbReference type="Proteomes" id="UP001519345"/>
    </source>
</evidence>
<dbReference type="EMBL" id="JAGGKX010000013">
    <property type="protein sequence ID" value="MBP1970468.1"/>
    <property type="molecule type" value="Genomic_DNA"/>
</dbReference>
<feature type="transmembrane region" description="Helical" evidence="1">
    <location>
        <begin position="116"/>
        <end position="135"/>
    </location>
</feature>
<keyword evidence="1" id="KW-0472">Membrane</keyword>
<keyword evidence="1" id="KW-1133">Transmembrane helix</keyword>
<reference evidence="2 3" key="1">
    <citation type="submission" date="2021-03" db="EMBL/GenBank/DDBJ databases">
        <title>Genomic Encyclopedia of Type Strains, Phase IV (KMG-IV): sequencing the most valuable type-strain genomes for metagenomic binning, comparative biology and taxonomic classification.</title>
        <authorList>
            <person name="Goeker M."/>
        </authorList>
    </citation>
    <scope>NUCLEOTIDE SEQUENCE [LARGE SCALE GENOMIC DNA]</scope>
    <source>
        <strain evidence="2 3">DSM 25609</strain>
    </source>
</reference>
<keyword evidence="1" id="KW-0812">Transmembrane</keyword>
<feature type="transmembrane region" description="Helical" evidence="1">
    <location>
        <begin position="141"/>
        <end position="158"/>
    </location>
</feature>
<accession>A0ABS4IHN6</accession>
<name>A0ABS4IHN6_9BACI</name>
<comment type="caution">
    <text evidence="2">The sequence shown here is derived from an EMBL/GenBank/DDBJ whole genome shotgun (WGS) entry which is preliminary data.</text>
</comment>
<feature type="transmembrane region" description="Helical" evidence="1">
    <location>
        <begin position="86"/>
        <end position="104"/>
    </location>
</feature>
<organism evidence="2 3">
    <name type="scientific">Virgibacillus natechei</name>
    <dbReference type="NCBI Taxonomy" id="1216297"/>
    <lineage>
        <taxon>Bacteria</taxon>
        <taxon>Bacillati</taxon>
        <taxon>Bacillota</taxon>
        <taxon>Bacilli</taxon>
        <taxon>Bacillales</taxon>
        <taxon>Bacillaceae</taxon>
        <taxon>Virgibacillus</taxon>
    </lineage>
</organism>
<proteinExistence type="predicted"/>
<feature type="transmembrane region" description="Helical" evidence="1">
    <location>
        <begin position="197"/>
        <end position="214"/>
    </location>
</feature>
<sequence>MSSGWMIGPLVIKSSLVALIGSFLAGFILLWLLSPFSKIETKKLIDEVGSLLLTFIISLWIGKILVNFSTFLSDPLAVLAYPSDSSAFYIGFLLTIIYSTFKIIKDYSHLQKILLSFMYVFLSASFIYEFIRINIGSDVHNWDYLGLLVLLLVIIIVLQERLTTSMLTFIAILGWSIGQLIRTLFTNPTVFQFSLDPWFWIVLILLSFVLLLYHSRKVKG</sequence>
<keyword evidence="3" id="KW-1185">Reference proteome</keyword>
<protein>
    <submittedName>
        <fullName evidence="2">Uncharacterized protein</fullName>
    </submittedName>
</protein>
<feature type="transmembrane region" description="Helical" evidence="1">
    <location>
        <begin position="44"/>
        <end position="66"/>
    </location>
</feature>
<feature type="transmembrane region" description="Helical" evidence="1">
    <location>
        <begin position="12"/>
        <end position="32"/>
    </location>
</feature>
<gene>
    <name evidence="2" type="ORF">J2Z83_002589</name>
</gene>
<evidence type="ECO:0000256" key="1">
    <source>
        <dbReference type="SAM" id="Phobius"/>
    </source>
</evidence>
<evidence type="ECO:0000313" key="2">
    <source>
        <dbReference type="EMBL" id="MBP1970468.1"/>
    </source>
</evidence>
<dbReference type="RefSeq" id="WP_209463592.1">
    <property type="nucleotide sequence ID" value="NZ_CP110224.1"/>
</dbReference>